<feature type="region of interest" description="Disordered" evidence="1">
    <location>
        <begin position="63"/>
        <end position="111"/>
    </location>
</feature>
<reference evidence="2" key="1">
    <citation type="submission" date="2022-10" db="EMBL/GenBank/DDBJ databases">
        <title>Puccinia triticina Genome sequencing and assembly.</title>
        <authorList>
            <person name="Li C."/>
        </authorList>
    </citation>
    <scope>NUCLEOTIDE SEQUENCE</scope>
    <source>
        <strain evidence="2">Pt15</strain>
    </source>
</reference>
<evidence type="ECO:0000313" key="3">
    <source>
        <dbReference type="Proteomes" id="UP001164743"/>
    </source>
</evidence>
<keyword evidence="3" id="KW-1185">Reference proteome</keyword>
<name>A0ABY7CI26_9BASI</name>
<proteinExistence type="predicted"/>
<dbReference type="RefSeq" id="XP_053020324.1">
    <property type="nucleotide sequence ID" value="XM_053169093.1"/>
</dbReference>
<sequence length="357" mass="39287">MEDGRANNGKIQHRLISPSIALSITKSYAEPLKQVELVANTRKSLGITMGKIKDVLNSISKDEKNISRSGSKATIDSKAPRRPSKASSKETVESAASPVVLSTEPVQENSRKLSIKTDVPVPVVDRRYSTAEPLSGKIVPDTESQKVAAAVTHNLIKHEEVEEITRAKEHDRHIHHVQHHVQPVKDKEILEEVHRTQVAPVTAVHENIEASAADAAAYESLGSQFKDEVVHAPVEKTILDCGETVQVREHHHVHHVVQPVIQKETHERHRIHTTIPIHHVTHEAPIIQPSINHEPLQMDEFLKRGGSVSSGLTHTEIGQTLLTERRASVVATVASEPVAVTSATTELEADLSKKLNI</sequence>
<dbReference type="PANTHER" id="PTHR38703">
    <property type="entry name" value="CHROMOSOME 8, WHOLE GENOME SHOTGUN SEQUENCE"/>
    <property type="match status" value="1"/>
</dbReference>
<organism evidence="2 3">
    <name type="scientific">Puccinia triticina</name>
    <dbReference type="NCBI Taxonomy" id="208348"/>
    <lineage>
        <taxon>Eukaryota</taxon>
        <taxon>Fungi</taxon>
        <taxon>Dikarya</taxon>
        <taxon>Basidiomycota</taxon>
        <taxon>Pucciniomycotina</taxon>
        <taxon>Pucciniomycetes</taxon>
        <taxon>Pucciniales</taxon>
        <taxon>Pucciniaceae</taxon>
        <taxon>Puccinia</taxon>
    </lineage>
</organism>
<dbReference type="EMBL" id="CP110425">
    <property type="protein sequence ID" value="WAQ84769.1"/>
    <property type="molecule type" value="Genomic_DNA"/>
</dbReference>
<evidence type="ECO:0000256" key="1">
    <source>
        <dbReference type="SAM" id="MobiDB-lite"/>
    </source>
</evidence>
<dbReference type="GeneID" id="77809988"/>
<dbReference type="PANTHER" id="PTHR38703:SF1">
    <property type="entry name" value="ALLERGEN"/>
    <property type="match status" value="1"/>
</dbReference>
<accession>A0ABY7CI26</accession>
<gene>
    <name evidence="2" type="ORF">PtA15_5A342</name>
</gene>
<evidence type="ECO:0000313" key="2">
    <source>
        <dbReference type="EMBL" id="WAQ84769.1"/>
    </source>
</evidence>
<protein>
    <submittedName>
        <fullName evidence="2">Uncharacterized protein</fullName>
    </submittedName>
</protein>
<dbReference type="Proteomes" id="UP001164743">
    <property type="component" value="Chromosome 5A"/>
</dbReference>